<name>A0A5C6DU42_9BACT</name>
<reference evidence="1 2" key="1">
    <citation type="submission" date="2019-02" db="EMBL/GenBank/DDBJ databases">
        <title>Deep-cultivation of Planctomycetes and their phenomic and genomic characterization uncovers novel biology.</title>
        <authorList>
            <person name="Wiegand S."/>
            <person name="Jogler M."/>
            <person name="Boedeker C."/>
            <person name="Pinto D."/>
            <person name="Vollmers J."/>
            <person name="Rivas-Marin E."/>
            <person name="Kohn T."/>
            <person name="Peeters S.H."/>
            <person name="Heuer A."/>
            <person name="Rast P."/>
            <person name="Oberbeckmann S."/>
            <person name="Bunk B."/>
            <person name="Jeske O."/>
            <person name="Meyerdierks A."/>
            <person name="Storesund J.E."/>
            <person name="Kallscheuer N."/>
            <person name="Luecker S."/>
            <person name="Lage O.M."/>
            <person name="Pohl T."/>
            <person name="Merkel B.J."/>
            <person name="Hornburger P."/>
            <person name="Mueller R.-W."/>
            <person name="Bruemmer F."/>
            <person name="Labrenz M."/>
            <person name="Spormann A.M."/>
            <person name="Op Den Camp H."/>
            <person name="Overmann J."/>
            <person name="Amann R."/>
            <person name="Jetten M.S.M."/>
            <person name="Mascher T."/>
            <person name="Medema M.H."/>
            <person name="Devos D.P."/>
            <person name="Kaster A.-K."/>
            <person name="Ovreas L."/>
            <person name="Rohde M."/>
            <person name="Galperin M.Y."/>
            <person name="Jogler C."/>
        </authorList>
    </citation>
    <scope>NUCLEOTIDE SEQUENCE [LARGE SCALE GENOMIC DNA]</scope>
    <source>
        <strain evidence="1 2">Poly41</strain>
    </source>
</reference>
<comment type="caution">
    <text evidence="1">The sequence shown here is derived from an EMBL/GenBank/DDBJ whole genome shotgun (WGS) entry which is preliminary data.</text>
</comment>
<dbReference type="EMBL" id="SJPV01000003">
    <property type="protein sequence ID" value="TWU39427.1"/>
    <property type="molecule type" value="Genomic_DNA"/>
</dbReference>
<protein>
    <submittedName>
        <fullName evidence="1">Uncharacterized protein</fullName>
    </submittedName>
</protein>
<evidence type="ECO:0000313" key="1">
    <source>
        <dbReference type="EMBL" id="TWU39427.1"/>
    </source>
</evidence>
<gene>
    <name evidence="1" type="ORF">Poly41_22510</name>
</gene>
<sequence>MTIVRLLTIDSLKSIPSIPKSTISYRMGEFSTLDRASMAAQRNRPEQRGDGSATCLMLFRPIVDRSVGMNSDLRSFRFWNEPQATRFLVLMTAMVRVVVTFNRPGFL</sequence>
<organism evidence="1 2">
    <name type="scientific">Novipirellula artificiosorum</name>
    <dbReference type="NCBI Taxonomy" id="2528016"/>
    <lineage>
        <taxon>Bacteria</taxon>
        <taxon>Pseudomonadati</taxon>
        <taxon>Planctomycetota</taxon>
        <taxon>Planctomycetia</taxon>
        <taxon>Pirellulales</taxon>
        <taxon>Pirellulaceae</taxon>
        <taxon>Novipirellula</taxon>
    </lineage>
</organism>
<keyword evidence="2" id="KW-1185">Reference proteome</keyword>
<accession>A0A5C6DU42</accession>
<proteinExistence type="predicted"/>
<dbReference type="Proteomes" id="UP000319143">
    <property type="component" value="Unassembled WGS sequence"/>
</dbReference>
<dbReference type="AlphaFoldDB" id="A0A5C6DU42"/>
<evidence type="ECO:0000313" key="2">
    <source>
        <dbReference type="Proteomes" id="UP000319143"/>
    </source>
</evidence>